<dbReference type="Proteomes" id="UP000063699">
    <property type="component" value="Chromosome"/>
</dbReference>
<dbReference type="Gene3D" id="3.30.450.180">
    <property type="match status" value="1"/>
</dbReference>
<keyword evidence="3" id="KW-1185">Reference proteome</keyword>
<dbReference type="InterPro" id="IPR001387">
    <property type="entry name" value="Cro/C1-type_HTH"/>
</dbReference>
<sequence length="282" mass="32624">MTSTLPPGTARDVRRDELAAFLRNRRERITPEEVGLPPGGRRRTPGLRREEVAQLAGVGVTWYTWLEQGRDIQASDQVLQAVADTLRLDPHERAHMFTLAGSPRPVAASECDALSPQMHVIMRHIEPLPAAVLNSRMDILAANRSYTWLFDLDQIPFEDRNTLLLAFTYPAWRARLVDRADSLPRIVAQFRASMVEHMSDNRWKCLVSRMREESPEFEALWVRHDVRWIENLTKRFDHPEAGRLEFHYTNLWFGPRSETRLTTYTPAGDDTWAKLRDQFPTP</sequence>
<dbReference type="InterPro" id="IPR010982">
    <property type="entry name" value="Lambda_DNA-bd_dom_sf"/>
</dbReference>
<dbReference type="InterPro" id="IPR041413">
    <property type="entry name" value="MLTR_LBD"/>
</dbReference>
<dbReference type="SUPFAM" id="SSF47413">
    <property type="entry name" value="lambda repressor-like DNA-binding domains"/>
    <property type="match status" value="1"/>
</dbReference>
<dbReference type="PANTHER" id="PTHR35010:SF2">
    <property type="entry name" value="BLL4672 PROTEIN"/>
    <property type="match status" value="1"/>
</dbReference>
<organism evidence="2 3">
    <name type="scientific">Kibdelosporangium phytohabitans</name>
    <dbReference type="NCBI Taxonomy" id="860235"/>
    <lineage>
        <taxon>Bacteria</taxon>
        <taxon>Bacillati</taxon>
        <taxon>Actinomycetota</taxon>
        <taxon>Actinomycetes</taxon>
        <taxon>Pseudonocardiales</taxon>
        <taxon>Pseudonocardiaceae</taxon>
        <taxon>Kibdelosporangium</taxon>
    </lineage>
</organism>
<evidence type="ECO:0000313" key="3">
    <source>
        <dbReference type="Proteomes" id="UP000063699"/>
    </source>
</evidence>
<dbReference type="Pfam" id="PF13560">
    <property type="entry name" value="HTH_31"/>
    <property type="match status" value="1"/>
</dbReference>
<dbReference type="EMBL" id="CP012752">
    <property type="protein sequence ID" value="ALG07137.1"/>
    <property type="molecule type" value="Genomic_DNA"/>
</dbReference>
<dbReference type="AlphaFoldDB" id="A0A0N9HLJ6"/>
<name>A0A0N9HLJ6_9PSEU</name>
<dbReference type="STRING" id="860235.AOZ06_09555"/>
<accession>A0A0N9HLJ6</accession>
<dbReference type="Pfam" id="PF17765">
    <property type="entry name" value="MLTR_LBD"/>
    <property type="match status" value="1"/>
</dbReference>
<evidence type="ECO:0000313" key="2">
    <source>
        <dbReference type="EMBL" id="ALG07137.1"/>
    </source>
</evidence>
<dbReference type="KEGG" id="kphy:AOZ06_09555"/>
<dbReference type="GO" id="GO:0003677">
    <property type="term" value="F:DNA binding"/>
    <property type="evidence" value="ECO:0007669"/>
    <property type="project" value="InterPro"/>
</dbReference>
<dbReference type="PANTHER" id="PTHR35010">
    <property type="entry name" value="BLL4672 PROTEIN-RELATED"/>
    <property type="match status" value="1"/>
</dbReference>
<dbReference type="OrthoDB" id="4790304at2"/>
<dbReference type="Gene3D" id="1.10.260.40">
    <property type="entry name" value="lambda repressor-like DNA-binding domains"/>
    <property type="match status" value="1"/>
</dbReference>
<protein>
    <submittedName>
        <fullName evidence="2">XRE family transcriptional regulator</fullName>
    </submittedName>
</protein>
<proteinExistence type="predicted"/>
<evidence type="ECO:0000259" key="1">
    <source>
        <dbReference type="SMART" id="SM00530"/>
    </source>
</evidence>
<gene>
    <name evidence="2" type="ORF">AOZ06_09555</name>
</gene>
<dbReference type="RefSeq" id="WP_054289108.1">
    <property type="nucleotide sequence ID" value="NZ_CP012752.1"/>
</dbReference>
<dbReference type="SMART" id="SM00530">
    <property type="entry name" value="HTH_XRE"/>
    <property type="match status" value="1"/>
</dbReference>
<dbReference type="CDD" id="cd00093">
    <property type="entry name" value="HTH_XRE"/>
    <property type="match status" value="1"/>
</dbReference>
<reference evidence="2 3" key="1">
    <citation type="submission" date="2015-07" db="EMBL/GenBank/DDBJ databases">
        <title>Genome sequencing of Kibdelosporangium phytohabitans.</title>
        <authorList>
            <person name="Qin S."/>
            <person name="Xing K."/>
        </authorList>
    </citation>
    <scope>NUCLEOTIDE SEQUENCE [LARGE SCALE GENOMIC DNA]</scope>
    <source>
        <strain evidence="2 3">KLBMP1111</strain>
    </source>
</reference>
<feature type="domain" description="HTH cro/C1-type" evidence="1">
    <location>
        <begin position="21"/>
        <end position="93"/>
    </location>
</feature>